<dbReference type="Proteomes" id="UP000186015">
    <property type="component" value="Unassembled WGS sequence"/>
</dbReference>
<proteinExistence type="predicted"/>
<reference evidence="1 2" key="1">
    <citation type="submission" date="2016-10" db="EMBL/GenBank/DDBJ databases">
        <authorList>
            <person name="de Groot N.N."/>
        </authorList>
    </citation>
    <scope>NUCLEOTIDE SEQUENCE [LARGE SCALE GENOMIC DNA]</scope>
    <source>
        <strain evidence="1 2">KH2T6</strain>
    </source>
</reference>
<dbReference type="AlphaFoldDB" id="A0A1H7MRK4"/>
<evidence type="ECO:0000313" key="2">
    <source>
        <dbReference type="Proteomes" id="UP000186015"/>
    </source>
</evidence>
<name>A0A1H7MRK4_RUMAL</name>
<protein>
    <submittedName>
        <fullName evidence="1">Uncharacterized protein</fullName>
    </submittedName>
</protein>
<dbReference type="RefSeq" id="WP_074834406.1">
    <property type="nucleotide sequence ID" value="NZ_FOAT01000012.1"/>
</dbReference>
<organism evidence="1 2">
    <name type="scientific">Ruminococcus albus</name>
    <dbReference type="NCBI Taxonomy" id="1264"/>
    <lineage>
        <taxon>Bacteria</taxon>
        <taxon>Bacillati</taxon>
        <taxon>Bacillota</taxon>
        <taxon>Clostridia</taxon>
        <taxon>Eubacteriales</taxon>
        <taxon>Oscillospiraceae</taxon>
        <taxon>Ruminococcus</taxon>
    </lineage>
</organism>
<sequence>MGYNYYPHWTIKLGDGHIPVTQPYEPIRIKWDTGFMDVVPPGVFEIESASSCTSKFRNLLKLCVKSDIVYGTNTISAWRKAIKADLDFLLMVSDKIADRYQELYEDIVDSSEQADKNRASKLRNLQKRNTIELKRLDARRKRVIKCSQILEEYVNKYM</sequence>
<dbReference type="EMBL" id="FOAT01000012">
    <property type="protein sequence ID" value="SEL13930.1"/>
    <property type="molecule type" value="Genomic_DNA"/>
</dbReference>
<accession>A0A1H7MRK4</accession>
<evidence type="ECO:0000313" key="1">
    <source>
        <dbReference type="EMBL" id="SEL13930.1"/>
    </source>
</evidence>
<gene>
    <name evidence="1" type="ORF">SAMN05216469_112119</name>
</gene>